<keyword evidence="2" id="KW-1185">Reference proteome</keyword>
<sequence length="98" mass="10745">MLGVTRCLPSWCCDGEGWMLRRAPRGSGGRQVTQAARGEGGALVITRRACQRVALSPAGELSDSLPRHRFVLHSVSRGGPPFLLHSYLRIPIFFCLLI</sequence>
<evidence type="ECO:0000313" key="2">
    <source>
        <dbReference type="Proteomes" id="UP000324222"/>
    </source>
</evidence>
<dbReference type="Proteomes" id="UP000324222">
    <property type="component" value="Unassembled WGS sequence"/>
</dbReference>
<reference evidence="1 2" key="1">
    <citation type="submission" date="2019-05" db="EMBL/GenBank/DDBJ databases">
        <title>Another draft genome of Portunus trituberculatus and its Hox gene families provides insights of decapod evolution.</title>
        <authorList>
            <person name="Jeong J.-H."/>
            <person name="Song I."/>
            <person name="Kim S."/>
            <person name="Choi T."/>
            <person name="Kim D."/>
            <person name="Ryu S."/>
            <person name="Kim W."/>
        </authorList>
    </citation>
    <scope>NUCLEOTIDE SEQUENCE [LARGE SCALE GENOMIC DNA]</scope>
    <source>
        <tissue evidence="1">Muscle</tissue>
    </source>
</reference>
<accession>A0A5B7DVQ5</accession>
<name>A0A5B7DVQ5_PORTR</name>
<dbReference type="AlphaFoldDB" id="A0A5B7DVQ5"/>
<gene>
    <name evidence="1" type="ORF">E2C01_018292</name>
</gene>
<proteinExistence type="predicted"/>
<organism evidence="1 2">
    <name type="scientific">Portunus trituberculatus</name>
    <name type="common">Swimming crab</name>
    <name type="synonym">Neptunus trituberculatus</name>
    <dbReference type="NCBI Taxonomy" id="210409"/>
    <lineage>
        <taxon>Eukaryota</taxon>
        <taxon>Metazoa</taxon>
        <taxon>Ecdysozoa</taxon>
        <taxon>Arthropoda</taxon>
        <taxon>Crustacea</taxon>
        <taxon>Multicrustacea</taxon>
        <taxon>Malacostraca</taxon>
        <taxon>Eumalacostraca</taxon>
        <taxon>Eucarida</taxon>
        <taxon>Decapoda</taxon>
        <taxon>Pleocyemata</taxon>
        <taxon>Brachyura</taxon>
        <taxon>Eubrachyura</taxon>
        <taxon>Portunoidea</taxon>
        <taxon>Portunidae</taxon>
        <taxon>Portuninae</taxon>
        <taxon>Portunus</taxon>
    </lineage>
</organism>
<dbReference type="EMBL" id="VSRR010001427">
    <property type="protein sequence ID" value="MPC25189.1"/>
    <property type="molecule type" value="Genomic_DNA"/>
</dbReference>
<comment type="caution">
    <text evidence="1">The sequence shown here is derived from an EMBL/GenBank/DDBJ whole genome shotgun (WGS) entry which is preliminary data.</text>
</comment>
<evidence type="ECO:0000313" key="1">
    <source>
        <dbReference type="EMBL" id="MPC25189.1"/>
    </source>
</evidence>
<protein>
    <submittedName>
        <fullName evidence="1">Uncharacterized protein</fullName>
    </submittedName>
</protein>